<dbReference type="Proteomes" id="UP001055879">
    <property type="component" value="Linkage Group LG01"/>
</dbReference>
<name>A0ACB9FIK3_ARCLA</name>
<proteinExistence type="predicted"/>
<keyword evidence="2" id="KW-1185">Reference proteome</keyword>
<organism evidence="1 2">
    <name type="scientific">Arctium lappa</name>
    <name type="common">Greater burdock</name>
    <name type="synonym">Lappa major</name>
    <dbReference type="NCBI Taxonomy" id="4217"/>
    <lineage>
        <taxon>Eukaryota</taxon>
        <taxon>Viridiplantae</taxon>
        <taxon>Streptophyta</taxon>
        <taxon>Embryophyta</taxon>
        <taxon>Tracheophyta</taxon>
        <taxon>Spermatophyta</taxon>
        <taxon>Magnoliopsida</taxon>
        <taxon>eudicotyledons</taxon>
        <taxon>Gunneridae</taxon>
        <taxon>Pentapetalae</taxon>
        <taxon>asterids</taxon>
        <taxon>campanulids</taxon>
        <taxon>Asterales</taxon>
        <taxon>Asteraceae</taxon>
        <taxon>Carduoideae</taxon>
        <taxon>Cardueae</taxon>
        <taxon>Arctiinae</taxon>
        <taxon>Arctium</taxon>
    </lineage>
</organism>
<reference evidence="2" key="1">
    <citation type="journal article" date="2022" name="Mol. Ecol. Resour.">
        <title>The genomes of chicory, endive, great burdock and yacon provide insights into Asteraceae palaeo-polyploidization history and plant inulin production.</title>
        <authorList>
            <person name="Fan W."/>
            <person name="Wang S."/>
            <person name="Wang H."/>
            <person name="Wang A."/>
            <person name="Jiang F."/>
            <person name="Liu H."/>
            <person name="Zhao H."/>
            <person name="Xu D."/>
            <person name="Zhang Y."/>
        </authorList>
    </citation>
    <scope>NUCLEOTIDE SEQUENCE [LARGE SCALE GENOMIC DNA]</scope>
    <source>
        <strain evidence="2">cv. Niubang</strain>
    </source>
</reference>
<sequence length="67" mass="7383">MDINAGTDTSDILYDSKSQSIIITDPQLFFLSFSLSLSLFPPPFIFPSVTPTPPHSTFEFLSSVTLI</sequence>
<comment type="caution">
    <text evidence="1">The sequence shown here is derived from an EMBL/GenBank/DDBJ whole genome shotgun (WGS) entry which is preliminary data.</text>
</comment>
<protein>
    <submittedName>
        <fullName evidence="1">Uncharacterized protein</fullName>
    </submittedName>
</protein>
<reference evidence="1 2" key="2">
    <citation type="journal article" date="2022" name="Mol. Ecol. Resour.">
        <title>The genomes of chicory, endive, great burdock and yacon provide insights into Asteraceae paleo-polyploidization history and plant inulin production.</title>
        <authorList>
            <person name="Fan W."/>
            <person name="Wang S."/>
            <person name="Wang H."/>
            <person name="Wang A."/>
            <person name="Jiang F."/>
            <person name="Liu H."/>
            <person name="Zhao H."/>
            <person name="Xu D."/>
            <person name="Zhang Y."/>
        </authorList>
    </citation>
    <scope>NUCLEOTIDE SEQUENCE [LARGE SCALE GENOMIC DNA]</scope>
    <source>
        <strain evidence="2">cv. Niubang</strain>
    </source>
</reference>
<evidence type="ECO:0000313" key="2">
    <source>
        <dbReference type="Proteomes" id="UP001055879"/>
    </source>
</evidence>
<dbReference type="EMBL" id="CM042047">
    <property type="protein sequence ID" value="KAI3771089.1"/>
    <property type="molecule type" value="Genomic_DNA"/>
</dbReference>
<gene>
    <name evidence="1" type="ORF">L6452_02243</name>
</gene>
<evidence type="ECO:0000313" key="1">
    <source>
        <dbReference type="EMBL" id="KAI3771089.1"/>
    </source>
</evidence>
<accession>A0ACB9FIK3</accession>